<dbReference type="Gene3D" id="3.40.50.150">
    <property type="entry name" value="Vaccinia Virus protein VP39"/>
    <property type="match status" value="1"/>
</dbReference>
<dbReference type="InterPro" id="IPR050508">
    <property type="entry name" value="Methyltransf_Superfamily"/>
</dbReference>
<organism evidence="2 3">
    <name type="scientific">Streptoalloteichus hindustanus</name>
    <dbReference type="NCBI Taxonomy" id="2017"/>
    <lineage>
        <taxon>Bacteria</taxon>
        <taxon>Bacillati</taxon>
        <taxon>Actinomycetota</taxon>
        <taxon>Actinomycetes</taxon>
        <taxon>Pseudonocardiales</taxon>
        <taxon>Pseudonocardiaceae</taxon>
        <taxon>Streptoalloteichus</taxon>
    </lineage>
</organism>
<dbReference type="PANTHER" id="PTHR42912:SF93">
    <property type="entry name" value="N6-ADENOSINE-METHYLTRANSFERASE TMT1A"/>
    <property type="match status" value="1"/>
</dbReference>
<dbReference type="CDD" id="cd02440">
    <property type="entry name" value="AdoMet_MTases"/>
    <property type="match status" value="1"/>
</dbReference>
<sequence length="232" mass="26430">MGSHPQYDVFADEYLEHARDGFHNAHYDRPACLELLGDVAGRRVLDAACGPGLYAEELVARGAHVTGLDNSPRMIELCRHRVPSGEFRVHDLADRLDWLPDGSVDLVLFALALEYVDDRTSVLRELRRVLRPDGALVLSRQHPTGDWLRHGGSYFDVRVIEEVWSKGWRVRYWLAPLERTCEELREAGFLIERLVEPRPTARAAEVDPARYERLTREPTGFLAIRAVPDPRG</sequence>
<dbReference type="InterPro" id="IPR029063">
    <property type="entry name" value="SAM-dependent_MTases_sf"/>
</dbReference>
<dbReference type="GO" id="GO:0008757">
    <property type="term" value="F:S-adenosylmethionine-dependent methyltransferase activity"/>
    <property type="evidence" value="ECO:0007669"/>
    <property type="project" value="InterPro"/>
</dbReference>
<keyword evidence="2" id="KW-0489">Methyltransferase</keyword>
<reference evidence="2 3" key="1">
    <citation type="submission" date="2016-11" db="EMBL/GenBank/DDBJ databases">
        <authorList>
            <person name="Jaros S."/>
            <person name="Januszkiewicz K."/>
            <person name="Wedrychowicz H."/>
        </authorList>
    </citation>
    <scope>NUCLEOTIDE SEQUENCE [LARGE SCALE GENOMIC DNA]</scope>
    <source>
        <strain evidence="2 3">DSM 44523</strain>
    </source>
</reference>
<protein>
    <submittedName>
        <fullName evidence="2">Methyltransferase domain-containing protein</fullName>
    </submittedName>
</protein>
<feature type="domain" description="Methyltransferase type 11" evidence="1">
    <location>
        <begin position="45"/>
        <end position="138"/>
    </location>
</feature>
<accession>A0A1M5IB20</accession>
<gene>
    <name evidence="2" type="ORF">SAMN05444320_107195</name>
</gene>
<evidence type="ECO:0000259" key="1">
    <source>
        <dbReference type="Pfam" id="PF08241"/>
    </source>
</evidence>
<dbReference type="Pfam" id="PF08241">
    <property type="entry name" value="Methyltransf_11"/>
    <property type="match status" value="1"/>
</dbReference>
<dbReference type="STRING" id="2017.SAMN05444320_107195"/>
<keyword evidence="2" id="KW-0808">Transferase</keyword>
<evidence type="ECO:0000313" key="3">
    <source>
        <dbReference type="Proteomes" id="UP000184501"/>
    </source>
</evidence>
<dbReference type="PANTHER" id="PTHR42912">
    <property type="entry name" value="METHYLTRANSFERASE"/>
    <property type="match status" value="1"/>
</dbReference>
<name>A0A1M5IB20_STRHI</name>
<dbReference type="Proteomes" id="UP000184501">
    <property type="component" value="Unassembled WGS sequence"/>
</dbReference>
<proteinExistence type="predicted"/>
<dbReference type="InterPro" id="IPR013216">
    <property type="entry name" value="Methyltransf_11"/>
</dbReference>
<dbReference type="EMBL" id="FQVN01000007">
    <property type="protein sequence ID" value="SHG25269.1"/>
    <property type="molecule type" value="Genomic_DNA"/>
</dbReference>
<dbReference type="GO" id="GO:0032259">
    <property type="term" value="P:methylation"/>
    <property type="evidence" value="ECO:0007669"/>
    <property type="project" value="UniProtKB-KW"/>
</dbReference>
<keyword evidence="3" id="KW-1185">Reference proteome</keyword>
<evidence type="ECO:0000313" key="2">
    <source>
        <dbReference type="EMBL" id="SHG25269.1"/>
    </source>
</evidence>
<dbReference type="SUPFAM" id="SSF53335">
    <property type="entry name" value="S-adenosyl-L-methionine-dependent methyltransferases"/>
    <property type="match status" value="1"/>
</dbReference>
<dbReference type="AlphaFoldDB" id="A0A1M5IB20"/>